<evidence type="ECO:0000313" key="3">
    <source>
        <dbReference type="EMBL" id="MBC8532990.1"/>
    </source>
</evidence>
<dbReference type="AlphaFoldDB" id="A0A926D5V9"/>
<proteinExistence type="predicted"/>
<name>A0A926D5V9_9FIRM</name>
<evidence type="ECO:0000313" key="4">
    <source>
        <dbReference type="Proteomes" id="UP000651482"/>
    </source>
</evidence>
<dbReference type="Pfam" id="PF02616">
    <property type="entry name" value="SMC_ScpA"/>
    <property type="match status" value="1"/>
</dbReference>
<gene>
    <name evidence="3" type="ORF">IAG03_03030</name>
</gene>
<accession>A0A926D5V9</accession>
<dbReference type="Gene3D" id="6.10.250.2410">
    <property type="match status" value="1"/>
</dbReference>
<dbReference type="PANTHER" id="PTHR33969:SF2">
    <property type="entry name" value="SEGREGATION AND CONDENSATION PROTEIN A"/>
    <property type="match status" value="1"/>
</dbReference>
<dbReference type="PANTHER" id="PTHR33969">
    <property type="entry name" value="SEGREGATION AND CONDENSATION PROTEIN A"/>
    <property type="match status" value="1"/>
</dbReference>
<dbReference type="InterPro" id="IPR003768">
    <property type="entry name" value="ScpA"/>
</dbReference>
<dbReference type="Proteomes" id="UP000651482">
    <property type="component" value="Unassembled WGS sequence"/>
</dbReference>
<dbReference type="EMBL" id="JACRSN010000003">
    <property type="protein sequence ID" value="MBC8532990.1"/>
    <property type="molecule type" value="Genomic_DNA"/>
</dbReference>
<keyword evidence="1" id="KW-0159">Chromosome partition</keyword>
<dbReference type="GO" id="GO:0007059">
    <property type="term" value="P:chromosome segregation"/>
    <property type="evidence" value="ECO:0007669"/>
    <property type="project" value="UniProtKB-KW"/>
</dbReference>
<keyword evidence="4" id="KW-1185">Reference proteome</keyword>
<protein>
    <recommendedName>
        <fullName evidence="2">Segregation and condensation protein A</fullName>
    </recommendedName>
</protein>
<reference evidence="3" key="1">
    <citation type="submission" date="2020-08" db="EMBL/GenBank/DDBJ databases">
        <title>Genome public.</title>
        <authorList>
            <person name="Liu C."/>
            <person name="Sun Q."/>
        </authorList>
    </citation>
    <scope>NUCLEOTIDE SEQUENCE</scope>
    <source>
        <strain evidence="3">NSJ-40</strain>
    </source>
</reference>
<evidence type="ECO:0000256" key="1">
    <source>
        <dbReference type="ARBA" id="ARBA00022829"/>
    </source>
</evidence>
<sequence length="249" mass="28645">MEKLSYKLETFEGPLDLLLYLISKHKLNIYEIRIAGLLDQYLEQMERMQEEELEISSEFLEMAARLVHIKTVSLLPKHEEAEALTRELTGQLIEYQTLKEVAAGMAEQFSFDRFIRQPLSLPADLTYRRTHTREELYEAYQNAVGRGKRLKALPDESSFSGIVPNRRSYVSVTSRIVHVLRRLWDGAEVRYLSLFGNVQNKSGIVATFLALLELIHGKRVSLSGEGTELTVKLENGGGKHWKSRKHRVQ</sequence>
<organism evidence="3 4">
    <name type="scientific">Yeguia hominis</name>
    <dbReference type="NCBI Taxonomy" id="2763662"/>
    <lineage>
        <taxon>Bacteria</taxon>
        <taxon>Bacillati</taxon>
        <taxon>Bacillota</taxon>
        <taxon>Clostridia</taxon>
        <taxon>Eubacteriales</taxon>
        <taxon>Yeguiaceae</taxon>
        <taxon>Yeguia</taxon>
    </lineage>
</organism>
<comment type="caution">
    <text evidence="3">The sequence shown here is derived from an EMBL/GenBank/DDBJ whole genome shotgun (WGS) entry which is preliminary data.</text>
</comment>
<evidence type="ECO:0000256" key="2">
    <source>
        <dbReference type="ARBA" id="ARBA00044777"/>
    </source>
</evidence>